<keyword evidence="1" id="KW-0812">Transmembrane</keyword>
<dbReference type="GO" id="GO:0051213">
    <property type="term" value="F:dioxygenase activity"/>
    <property type="evidence" value="ECO:0007669"/>
    <property type="project" value="UniProtKB-KW"/>
</dbReference>
<keyword evidence="1" id="KW-0472">Membrane</keyword>
<keyword evidence="2" id="KW-0223">Dioxygenase</keyword>
<feature type="transmembrane region" description="Helical" evidence="1">
    <location>
        <begin position="28"/>
        <end position="47"/>
    </location>
</feature>
<dbReference type="RefSeq" id="WP_284914240.1">
    <property type="nucleotide sequence ID" value="NZ_CP126980.1"/>
</dbReference>
<name>A0ABY8W6R3_9ACTN</name>
<proteinExistence type="predicted"/>
<organism evidence="2 3">
    <name type="scientific">Actinoplanes oblitus</name>
    <dbReference type="NCBI Taxonomy" id="3040509"/>
    <lineage>
        <taxon>Bacteria</taxon>
        <taxon>Bacillati</taxon>
        <taxon>Actinomycetota</taxon>
        <taxon>Actinomycetes</taxon>
        <taxon>Micromonosporales</taxon>
        <taxon>Micromonosporaceae</taxon>
        <taxon>Actinoplanes</taxon>
    </lineage>
</organism>
<dbReference type="EMBL" id="CP126980">
    <property type="protein sequence ID" value="WIM93032.1"/>
    <property type="molecule type" value="Genomic_DNA"/>
</dbReference>
<dbReference type="PANTHER" id="PTHR34315">
    <property type="match status" value="1"/>
</dbReference>
<dbReference type="PANTHER" id="PTHR34315:SF1">
    <property type="entry name" value="INTRADIOL RING-CLEAVAGE DIOXYGENASES DOMAIN-CONTAINING PROTEIN-RELATED"/>
    <property type="match status" value="1"/>
</dbReference>
<dbReference type="InterPro" id="IPR015889">
    <property type="entry name" value="Intradiol_dOase_core"/>
</dbReference>
<dbReference type="CDD" id="cd03457">
    <property type="entry name" value="intradiol_dioxygenase_like"/>
    <property type="match status" value="1"/>
</dbReference>
<protein>
    <submittedName>
        <fullName evidence="2">Intradiol ring-cleavage dioxygenase</fullName>
    </submittedName>
</protein>
<dbReference type="PROSITE" id="PS51318">
    <property type="entry name" value="TAT"/>
    <property type="match status" value="1"/>
</dbReference>
<keyword evidence="1" id="KW-1133">Transmembrane helix</keyword>
<keyword evidence="2" id="KW-0560">Oxidoreductase</keyword>
<sequence>MDHDHHDDDIFNRGLQFDLTTLLRRRQMLGLTLGVGLAGLAAGPAFAGTPAEPASAKVAAACQAIPTETAGPFPGDGTNGPNILTQSGIVRSDLRTSFGTSSATAGGVNLILRLTVLSATTCAPYGGAAVYLWGCDREGRYSMYSAGVTQENYCRGVQAAGAAGQLTFTTVFPGCYPGRWPHLHFEVYPSLARATSASGKLKTSQLAFPADICRNVYRTAGYQASITNLARVSLSTDSVFRDGYGQQMVTISGTPQSGYVASLTITV</sequence>
<dbReference type="Proteomes" id="UP001240150">
    <property type="component" value="Chromosome"/>
</dbReference>
<evidence type="ECO:0000313" key="2">
    <source>
        <dbReference type="EMBL" id="WIM93032.1"/>
    </source>
</evidence>
<keyword evidence="3" id="KW-1185">Reference proteome</keyword>
<evidence type="ECO:0000256" key="1">
    <source>
        <dbReference type="SAM" id="Phobius"/>
    </source>
</evidence>
<dbReference type="InterPro" id="IPR006311">
    <property type="entry name" value="TAT_signal"/>
</dbReference>
<gene>
    <name evidence="2" type="ORF">ACTOB_004997</name>
</gene>
<dbReference type="SUPFAM" id="SSF49482">
    <property type="entry name" value="Aromatic compound dioxygenase"/>
    <property type="match status" value="1"/>
</dbReference>
<dbReference type="Gene3D" id="2.60.130.10">
    <property type="entry name" value="Aromatic compound dioxygenase"/>
    <property type="match status" value="1"/>
</dbReference>
<accession>A0ABY8W6R3</accession>
<reference evidence="2 3" key="1">
    <citation type="submission" date="2023-06" db="EMBL/GenBank/DDBJ databases">
        <authorList>
            <person name="Yushchuk O."/>
            <person name="Binda E."/>
            <person name="Ruckert-Reed C."/>
            <person name="Fedorenko V."/>
            <person name="Kalinowski J."/>
            <person name="Marinelli F."/>
        </authorList>
    </citation>
    <scope>NUCLEOTIDE SEQUENCE [LARGE SCALE GENOMIC DNA]</scope>
    <source>
        <strain evidence="2 3">NRRL 3884</strain>
    </source>
</reference>
<evidence type="ECO:0000313" key="3">
    <source>
        <dbReference type="Proteomes" id="UP001240150"/>
    </source>
</evidence>